<keyword evidence="2" id="KW-1185">Reference proteome</keyword>
<reference evidence="1" key="2">
    <citation type="submission" date="2023-01" db="EMBL/GenBank/DDBJ databases">
        <authorList>
            <person name="Sun Q."/>
            <person name="Evtushenko L."/>
        </authorList>
    </citation>
    <scope>NUCLEOTIDE SEQUENCE</scope>
    <source>
        <strain evidence="1">VKM B-2935</strain>
    </source>
</reference>
<evidence type="ECO:0000313" key="2">
    <source>
        <dbReference type="Proteomes" id="UP001143328"/>
    </source>
</evidence>
<protein>
    <submittedName>
        <fullName evidence="1">Uncharacterized protein</fullName>
    </submittedName>
</protein>
<sequence length="82" mass="9522">MPASLARDGGPNNDRFKWVFQVARIVITKNLTRLSSRYIRRYCQGGQWKGQLLWGKHPSKLRLHITQVVDPHRDDGQPLDQV</sequence>
<gene>
    <name evidence="1" type="ORF">GCM10017655_38330</name>
</gene>
<dbReference type="EMBL" id="BSFN01000013">
    <property type="protein sequence ID" value="GLK90769.1"/>
    <property type="molecule type" value="Genomic_DNA"/>
</dbReference>
<dbReference type="AlphaFoldDB" id="A0A9W6KB23"/>
<organism evidence="1 2">
    <name type="scientific">Pseudomonas turukhanskensis</name>
    <dbReference type="NCBI Taxonomy" id="1806536"/>
    <lineage>
        <taxon>Bacteria</taxon>
        <taxon>Pseudomonadati</taxon>
        <taxon>Pseudomonadota</taxon>
        <taxon>Gammaproteobacteria</taxon>
        <taxon>Pseudomonadales</taxon>
        <taxon>Pseudomonadaceae</taxon>
        <taxon>Pseudomonas</taxon>
    </lineage>
</organism>
<name>A0A9W6KB23_9PSED</name>
<reference evidence="1" key="1">
    <citation type="journal article" date="2014" name="Int. J. Syst. Evol. Microbiol.">
        <title>Complete genome sequence of Corynebacterium casei LMG S-19264T (=DSM 44701T), isolated from a smear-ripened cheese.</title>
        <authorList>
            <consortium name="US DOE Joint Genome Institute (JGI-PGF)"/>
            <person name="Walter F."/>
            <person name="Albersmeier A."/>
            <person name="Kalinowski J."/>
            <person name="Ruckert C."/>
        </authorList>
    </citation>
    <scope>NUCLEOTIDE SEQUENCE</scope>
    <source>
        <strain evidence="1">VKM B-2935</strain>
    </source>
</reference>
<accession>A0A9W6KB23</accession>
<comment type="caution">
    <text evidence="1">The sequence shown here is derived from an EMBL/GenBank/DDBJ whole genome shotgun (WGS) entry which is preliminary data.</text>
</comment>
<proteinExistence type="predicted"/>
<dbReference type="Proteomes" id="UP001143328">
    <property type="component" value="Unassembled WGS sequence"/>
</dbReference>
<evidence type="ECO:0000313" key="1">
    <source>
        <dbReference type="EMBL" id="GLK90769.1"/>
    </source>
</evidence>